<dbReference type="Proteomes" id="UP000321275">
    <property type="component" value="Unassembled WGS sequence"/>
</dbReference>
<dbReference type="EMBL" id="BJUK01000007">
    <property type="protein sequence ID" value="GEK46537.1"/>
    <property type="molecule type" value="Genomic_DNA"/>
</dbReference>
<gene>
    <name evidence="1" type="ORF">HPA02_08200</name>
</gene>
<dbReference type="InterPro" id="IPR021352">
    <property type="entry name" value="DUF2971"/>
</dbReference>
<sequence length="309" mass="35680">MQSVVRKEGVDPFLLEKMSNHYMPKKFYRYRSFNENNKDALLLGYEWMSYPDEYNDPFDARLFYSHQDFSDYVFNGVFVSRANPRILKLIRKLIGVKDIDLGAGRIDRQLEVASKRKHGKVVSAAKDMIRDVGSMARDFSGNLVRELDERVRRSSLICSFSTSLSNELMWAHYSDSHKGYCLEYGCPEIIPENGGLFLPVVYREEPLDVTKAMKDSFPDGKGAGNAVIASAIVKSSKWEYEDEWRYCVLCQEENRHLRAFEPQRLLLGCKAQKNVRNELAEICRDKGLPMYQMQRSSTSFSIVEGERIV</sequence>
<evidence type="ECO:0000313" key="1">
    <source>
        <dbReference type="EMBL" id="GEK46537.1"/>
    </source>
</evidence>
<comment type="caution">
    <text evidence="1">The sequence shown here is derived from an EMBL/GenBank/DDBJ whole genome shotgun (WGS) entry which is preliminary data.</text>
</comment>
<keyword evidence="2" id="KW-1185">Reference proteome</keyword>
<proteinExistence type="predicted"/>
<organism evidence="1 2">
    <name type="scientific">Bisbaumannia pacifica</name>
    <dbReference type="NCBI Taxonomy" id="77098"/>
    <lineage>
        <taxon>Bacteria</taxon>
        <taxon>Pseudomonadati</taxon>
        <taxon>Pseudomonadota</taxon>
        <taxon>Gammaproteobacteria</taxon>
        <taxon>Oceanospirillales</taxon>
        <taxon>Halomonadaceae</taxon>
        <taxon>Bisbaumannia</taxon>
    </lineage>
</organism>
<reference evidence="1 2" key="1">
    <citation type="submission" date="2019-07" db="EMBL/GenBank/DDBJ databases">
        <title>Whole genome shotgun sequence of Halomonas pacifica NBRC 102220.</title>
        <authorList>
            <person name="Hosoyama A."/>
            <person name="Uohara A."/>
            <person name="Ohji S."/>
            <person name="Ichikawa N."/>
        </authorList>
    </citation>
    <scope>NUCLEOTIDE SEQUENCE [LARGE SCALE GENOMIC DNA]</scope>
    <source>
        <strain evidence="1 2">NBRC 102220</strain>
    </source>
</reference>
<dbReference type="OrthoDB" id="4119964at2"/>
<dbReference type="Pfam" id="PF11185">
    <property type="entry name" value="DUF2971"/>
    <property type="match status" value="1"/>
</dbReference>
<evidence type="ECO:0008006" key="3">
    <source>
        <dbReference type="Google" id="ProtNLM"/>
    </source>
</evidence>
<evidence type="ECO:0000313" key="2">
    <source>
        <dbReference type="Proteomes" id="UP000321275"/>
    </source>
</evidence>
<dbReference type="AlphaFoldDB" id="A0A510X707"/>
<accession>A0A510X707</accession>
<protein>
    <recommendedName>
        <fullName evidence="3">DUF2971 domain-containing protein</fullName>
    </recommendedName>
</protein>
<name>A0A510X707_9GAMM</name>